<keyword evidence="2" id="KW-0067">ATP-binding</keyword>
<evidence type="ECO:0000256" key="1">
    <source>
        <dbReference type="ARBA" id="ARBA00022741"/>
    </source>
</evidence>
<keyword evidence="3" id="KW-0966">Cell projection</keyword>
<dbReference type="PANTHER" id="PTHR43384:SF4">
    <property type="entry name" value="CELLULOSE BIOSYNTHESIS PROTEIN BCSQ-RELATED"/>
    <property type="match status" value="1"/>
</dbReference>
<keyword evidence="3" id="KW-0969">Cilium</keyword>
<reference evidence="3 4" key="1">
    <citation type="submission" date="2016-10" db="EMBL/GenBank/DDBJ databases">
        <authorList>
            <person name="Varghese N."/>
            <person name="Submissions S."/>
        </authorList>
    </citation>
    <scope>NUCLEOTIDE SEQUENCE [LARGE SCALE GENOMIC DNA]</scope>
    <source>
        <strain evidence="3 4">DSM 13796</strain>
    </source>
</reference>
<dbReference type="PANTHER" id="PTHR43384">
    <property type="entry name" value="SEPTUM SITE-DETERMINING PROTEIN MIND HOMOLOG, CHLOROPLASTIC-RELATED"/>
    <property type="match status" value="1"/>
</dbReference>
<dbReference type="Pfam" id="PF10609">
    <property type="entry name" value="ParA"/>
    <property type="match status" value="1"/>
</dbReference>
<dbReference type="CDD" id="cd02038">
    <property type="entry name" value="FlhG-like"/>
    <property type="match status" value="1"/>
</dbReference>
<keyword evidence="1" id="KW-0547">Nucleotide-binding</keyword>
<keyword evidence="3" id="KW-0282">Flagellum</keyword>
<keyword evidence="4" id="KW-1185">Reference proteome</keyword>
<evidence type="ECO:0000256" key="2">
    <source>
        <dbReference type="ARBA" id="ARBA00022840"/>
    </source>
</evidence>
<dbReference type="PIRSF" id="PIRSF003092">
    <property type="entry name" value="MinD"/>
    <property type="match status" value="1"/>
</dbReference>
<dbReference type="InterPro" id="IPR033875">
    <property type="entry name" value="FlhG"/>
</dbReference>
<dbReference type="InterPro" id="IPR033756">
    <property type="entry name" value="YlxH/NBP35"/>
</dbReference>
<dbReference type="InterPro" id="IPR050625">
    <property type="entry name" value="ParA/MinD_ATPase"/>
</dbReference>
<dbReference type="InterPro" id="IPR025501">
    <property type="entry name" value="MinD_FleN"/>
</dbReference>
<dbReference type="RefSeq" id="WP_082802457.1">
    <property type="nucleotide sequence ID" value="NZ_FOXX01000001.1"/>
</dbReference>
<evidence type="ECO:0000313" key="4">
    <source>
        <dbReference type="Proteomes" id="UP000182762"/>
    </source>
</evidence>
<proteinExistence type="predicted"/>
<comment type="caution">
    <text evidence="3">The sequence shown here is derived from an EMBL/GenBank/DDBJ whole genome shotgun (WGS) entry which is preliminary data.</text>
</comment>
<name>A0A1I5VK90_9BACI</name>
<sequence>MMKDQAERLRLKMQGIKKTKALAVLSGKGGVGKSHFSINFALSLHKLGYKVLLFDMDVGMGNVEILMGISTQYTIADVLHGNVSVQEAVSKSSYGIDILSGGTGLNTLVEMDEGDITHLLSQFDVSFVQYDYVIFDMGAGMSKSVLSFLKAADEIVVLITPEPTSLMDGYASVKFMMMESLKGPYNVVINKTSSLREGEIVFGRINKVTEKFLNGQLSYLGRIPTDSAVTKAAMKQVPFFVLYPNGKATKAVEELAASFVNPSSTQSSKGGFLARLKHQFLEKRERL</sequence>
<evidence type="ECO:0000313" key="3">
    <source>
        <dbReference type="EMBL" id="SFQ07883.1"/>
    </source>
</evidence>
<dbReference type="Proteomes" id="UP000182762">
    <property type="component" value="Unassembled WGS sequence"/>
</dbReference>
<dbReference type="Gene3D" id="3.40.50.300">
    <property type="entry name" value="P-loop containing nucleotide triphosphate hydrolases"/>
    <property type="match status" value="1"/>
</dbReference>
<dbReference type="EMBL" id="FOXX01000001">
    <property type="protein sequence ID" value="SFQ07883.1"/>
    <property type="molecule type" value="Genomic_DNA"/>
</dbReference>
<dbReference type="InterPro" id="IPR027417">
    <property type="entry name" value="P-loop_NTPase"/>
</dbReference>
<dbReference type="SUPFAM" id="SSF52540">
    <property type="entry name" value="P-loop containing nucleoside triphosphate hydrolases"/>
    <property type="match status" value="1"/>
</dbReference>
<gene>
    <name evidence="3" type="ORF">SAMN02745910_00147</name>
</gene>
<protein>
    <submittedName>
        <fullName evidence="3">Flagellar biosynthesis protein FlhG</fullName>
    </submittedName>
</protein>
<dbReference type="GeneID" id="93708925"/>
<accession>A0A1I5VK90</accession>
<organism evidence="3 4">
    <name type="scientific">Priestia endophytica DSM 13796</name>
    <dbReference type="NCBI Taxonomy" id="1121089"/>
    <lineage>
        <taxon>Bacteria</taxon>
        <taxon>Bacillati</taxon>
        <taxon>Bacillota</taxon>
        <taxon>Bacilli</taxon>
        <taxon>Bacillales</taxon>
        <taxon>Bacillaceae</taxon>
        <taxon>Priestia</taxon>
    </lineage>
</organism>